<feature type="compositionally biased region" description="Polar residues" evidence="1">
    <location>
        <begin position="10"/>
        <end position="19"/>
    </location>
</feature>
<dbReference type="RefSeq" id="WP_170212573.1">
    <property type="nucleotide sequence ID" value="NZ_BJMV01000012.1"/>
</dbReference>
<gene>
    <name evidence="3" type="ORF">APE01nite_21450</name>
</gene>
<evidence type="ECO:0000313" key="4">
    <source>
        <dbReference type="Proteomes" id="UP000317730"/>
    </source>
</evidence>
<accession>A0A4Y3TX95</accession>
<dbReference type="NCBIfam" id="NF047498">
    <property type="entry name" value="LIC_12616_fam"/>
    <property type="match status" value="1"/>
</dbReference>
<dbReference type="InterPro" id="IPR057087">
    <property type="entry name" value="Gp12-like"/>
</dbReference>
<proteinExistence type="predicted"/>
<dbReference type="Proteomes" id="UP000317730">
    <property type="component" value="Unassembled WGS sequence"/>
</dbReference>
<organism evidence="3 4">
    <name type="scientific">Acetobacter peroxydans</name>
    <dbReference type="NCBI Taxonomy" id="104098"/>
    <lineage>
        <taxon>Bacteria</taxon>
        <taxon>Pseudomonadati</taxon>
        <taxon>Pseudomonadota</taxon>
        <taxon>Alphaproteobacteria</taxon>
        <taxon>Acetobacterales</taxon>
        <taxon>Acetobacteraceae</taxon>
        <taxon>Acetobacter</taxon>
    </lineage>
</organism>
<sequence length="197" mass="20394">MGEGGGDTAASGQSVTVSAPTGGGVVESPSESAVCAALRAWLLAVLPAGVGVVAGQSNRVAPPLPPFATLTLAGRERLSSGGWRYTATTRDLTMPTQLSVLVRLFGPGAGDMAQRVIALWRDMQAADFLSAQGLALSPLDVQGAHQSGFATAEHQYEDCWEITLLAQVTFILSIPQDFATTLPVLTIGTDAAYPPQE</sequence>
<protein>
    <recommendedName>
        <fullName evidence="2">Phage neck terminator protein gp12-like domain-containing protein</fullName>
    </recommendedName>
</protein>
<evidence type="ECO:0000256" key="1">
    <source>
        <dbReference type="SAM" id="MobiDB-lite"/>
    </source>
</evidence>
<feature type="region of interest" description="Disordered" evidence="1">
    <location>
        <begin position="1"/>
        <end position="26"/>
    </location>
</feature>
<reference evidence="3 4" key="1">
    <citation type="submission" date="2019-06" db="EMBL/GenBank/DDBJ databases">
        <title>Whole genome shotgun sequence of Acetobacter peroxydans NBRC 13755.</title>
        <authorList>
            <person name="Hosoyama A."/>
            <person name="Uohara A."/>
            <person name="Ohji S."/>
            <person name="Ichikawa N."/>
        </authorList>
    </citation>
    <scope>NUCLEOTIDE SEQUENCE [LARGE SCALE GENOMIC DNA]</scope>
    <source>
        <strain evidence="3 4">NBRC 13755</strain>
    </source>
</reference>
<dbReference type="AlphaFoldDB" id="A0A4Y3TX95"/>
<name>A0A4Y3TX95_9PROT</name>
<keyword evidence="4" id="KW-1185">Reference proteome</keyword>
<dbReference type="Pfam" id="PF23961">
    <property type="entry name" value="Phage_tail_terminator_9"/>
    <property type="match status" value="1"/>
</dbReference>
<dbReference type="EMBL" id="BJMV01000012">
    <property type="protein sequence ID" value="GEB86348.1"/>
    <property type="molecule type" value="Genomic_DNA"/>
</dbReference>
<feature type="domain" description="Phage neck terminator protein gp12-like" evidence="2">
    <location>
        <begin position="36"/>
        <end position="184"/>
    </location>
</feature>
<comment type="caution">
    <text evidence="3">The sequence shown here is derived from an EMBL/GenBank/DDBJ whole genome shotgun (WGS) entry which is preliminary data.</text>
</comment>
<evidence type="ECO:0000259" key="2">
    <source>
        <dbReference type="Pfam" id="PF23961"/>
    </source>
</evidence>
<evidence type="ECO:0000313" key="3">
    <source>
        <dbReference type="EMBL" id="GEB86348.1"/>
    </source>
</evidence>